<accession>A0A392Q0Z4</accession>
<evidence type="ECO:0000256" key="1">
    <source>
        <dbReference type="SAM" id="MobiDB-lite"/>
    </source>
</evidence>
<evidence type="ECO:0000313" key="3">
    <source>
        <dbReference type="Proteomes" id="UP000265520"/>
    </source>
</evidence>
<proteinExistence type="predicted"/>
<sequence>EVIEDKCKVQSPSLPVERVVVNSIDAQEAEWNREIEIFLQQLEDDIEETPKVVEKPSELKELPPNWKYVFLGEEFKKPIVISSMLTPLEEEELLREAKVVNDGFGENLNGMIPIYCMHTPKMNKDRNPVDQSQEVLIPNAQVLMKDESMKLDATDNMNVTSDNSWTDSVHVISKTKKPKKPPKRSIKEKRFKWKFKKEKPKGDPEDMCSWLVGSKVAPLKR</sequence>
<keyword evidence="3" id="KW-1185">Reference proteome</keyword>
<dbReference type="AlphaFoldDB" id="A0A392Q0Z4"/>
<evidence type="ECO:0000313" key="2">
    <source>
        <dbReference type="EMBL" id="MCI17991.1"/>
    </source>
</evidence>
<feature type="non-terminal residue" evidence="2">
    <location>
        <position position="221"/>
    </location>
</feature>
<dbReference type="Proteomes" id="UP000265520">
    <property type="component" value="Unassembled WGS sequence"/>
</dbReference>
<feature type="region of interest" description="Disordered" evidence="1">
    <location>
        <begin position="170"/>
        <end position="207"/>
    </location>
</feature>
<protein>
    <submittedName>
        <fullName evidence="2">Uncharacterized protein</fullName>
    </submittedName>
</protein>
<dbReference type="EMBL" id="LXQA010107994">
    <property type="protein sequence ID" value="MCI17991.1"/>
    <property type="molecule type" value="Genomic_DNA"/>
</dbReference>
<comment type="caution">
    <text evidence="2">The sequence shown here is derived from an EMBL/GenBank/DDBJ whole genome shotgun (WGS) entry which is preliminary data.</text>
</comment>
<organism evidence="2 3">
    <name type="scientific">Trifolium medium</name>
    <dbReference type="NCBI Taxonomy" id="97028"/>
    <lineage>
        <taxon>Eukaryota</taxon>
        <taxon>Viridiplantae</taxon>
        <taxon>Streptophyta</taxon>
        <taxon>Embryophyta</taxon>
        <taxon>Tracheophyta</taxon>
        <taxon>Spermatophyta</taxon>
        <taxon>Magnoliopsida</taxon>
        <taxon>eudicotyledons</taxon>
        <taxon>Gunneridae</taxon>
        <taxon>Pentapetalae</taxon>
        <taxon>rosids</taxon>
        <taxon>fabids</taxon>
        <taxon>Fabales</taxon>
        <taxon>Fabaceae</taxon>
        <taxon>Papilionoideae</taxon>
        <taxon>50 kb inversion clade</taxon>
        <taxon>NPAAA clade</taxon>
        <taxon>Hologalegina</taxon>
        <taxon>IRL clade</taxon>
        <taxon>Trifolieae</taxon>
        <taxon>Trifolium</taxon>
    </lineage>
</organism>
<feature type="non-terminal residue" evidence="2">
    <location>
        <position position="1"/>
    </location>
</feature>
<feature type="compositionally biased region" description="Basic residues" evidence="1">
    <location>
        <begin position="173"/>
        <end position="199"/>
    </location>
</feature>
<reference evidence="2 3" key="1">
    <citation type="journal article" date="2018" name="Front. Plant Sci.">
        <title>Red Clover (Trifolium pratense) and Zigzag Clover (T. medium) - A Picture of Genomic Similarities and Differences.</title>
        <authorList>
            <person name="Dluhosova J."/>
            <person name="Istvanek J."/>
            <person name="Nedelnik J."/>
            <person name="Repkova J."/>
        </authorList>
    </citation>
    <scope>NUCLEOTIDE SEQUENCE [LARGE SCALE GENOMIC DNA]</scope>
    <source>
        <strain evidence="3">cv. 10/8</strain>
        <tissue evidence="2">Leaf</tissue>
    </source>
</reference>
<name>A0A392Q0Z4_9FABA</name>